<gene>
    <name evidence="1" type="ORF">CHARACLAT_023765</name>
</gene>
<accession>A0ABU7D0W9</accession>
<reference evidence="1 2" key="1">
    <citation type="submission" date="2021-06" db="EMBL/GenBank/DDBJ databases">
        <authorList>
            <person name="Palmer J.M."/>
        </authorList>
    </citation>
    <scope>NUCLEOTIDE SEQUENCE [LARGE SCALE GENOMIC DNA]</scope>
    <source>
        <strain evidence="1 2">CL_MEX2019</strain>
        <tissue evidence="1">Muscle</tissue>
    </source>
</reference>
<evidence type="ECO:0000313" key="2">
    <source>
        <dbReference type="Proteomes" id="UP001352852"/>
    </source>
</evidence>
<dbReference type="Proteomes" id="UP001352852">
    <property type="component" value="Unassembled WGS sequence"/>
</dbReference>
<sequence length="95" mass="10381">MINENMLKVHSYWRHLVSKRCKQQAAELQILTPAGNLPALAATGAAFLRSGLSSLSLLPVPGSSCPSLTLQPLNKLPKRFSVLWVFLLYVGQVGH</sequence>
<dbReference type="EMBL" id="JAHUTJ010010746">
    <property type="protein sequence ID" value="MED6268567.1"/>
    <property type="molecule type" value="Genomic_DNA"/>
</dbReference>
<protein>
    <submittedName>
        <fullName evidence="1">Uncharacterized protein</fullName>
    </submittedName>
</protein>
<proteinExistence type="predicted"/>
<comment type="caution">
    <text evidence="1">The sequence shown here is derived from an EMBL/GenBank/DDBJ whole genome shotgun (WGS) entry which is preliminary data.</text>
</comment>
<organism evidence="1 2">
    <name type="scientific">Characodon lateralis</name>
    <dbReference type="NCBI Taxonomy" id="208331"/>
    <lineage>
        <taxon>Eukaryota</taxon>
        <taxon>Metazoa</taxon>
        <taxon>Chordata</taxon>
        <taxon>Craniata</taxon>
        <taxon>Vertebrata</taxon>
        <taxon>Euteleostomi</taxon>
        <taxon>Actinopterygii</taxon>
        <taxon>Neopterygii</taxon>
        <taxon>Teleostei</taxon>
        <taxon>Neoteleostei</taxon>
        <taxon>Acanthomorphata</taxon>
        <taxon>Ovalentaria</taxon>
        <taxon>Atherinomorphae</taxon>
        <taxon>Cyprinodontiformes</taxon>
        <taxon>Goodeidae</taxon>
        <taxon>Characodon</taxon>
    </lineage>
</organism>
<evidence type="ECO:0000313" key="1">
    <source>
        <dbReference type="EMBL" id="MED6268567.1"/>
    </source>
</evidence>
<keyword evidence="2" id="KW-1185">Reference proteome</keyword>
<name>A0ABU7D0W9_9TELE</name>